<reference evidence="2 3" key="1">
    <citation type="journal article" date="2018" name="Nat. Ecol. Evol.">
        <title>Pezizomycetes genomes reveal the molecular basis of ectomycorrhizal truffle lifestyle.</title>
        <authorList>
            <person name="Murat C."/>
            <person name="Payen T."/>
            <person name="Noel B."/>
            <person name="Kuo A."/>
            <person name="Morin E."/>
            <person name="Chen J."/>
            <person name="Kohler A."/>
            <person name="Krizsan K."/>
            <person name="Balestrini R."/>
            <person name="Da Silva C."/>
            <person name="Montanini B."/>
            <person name="Hainaut M."/>
            <person name="Levati E."/>
            <person name="Barry K.W."/>
            <person name="Belfiori B."/>
            <person name="Cichocki N."/>
            <person name="Clum A."/>
            <person name="Dockter R.B."/>
            <person name="Fauchery L."/>
            <person name="Guy J."/>
            <person name="Iotti M."/>
            <person name="Le Tacon F."/>
            <person name="Lindquist E.A."/>
            <person name="Lipzen A."/>
            <person name="Malagnac F."/>
            <person name="Mello A."/>
            <person name="Molinier V."/>
            <person name="Miyauchi S."/>
            <person name="Poulain J."/>
            <person name="Riccioni C."/>
            <person name="Rubini A."/>
            <person name="Sitrit Y."/>
            <person name="Splivallo R."/>
            <person name="Traeger S."/>
            <person name="Wang M."/>
            <person name="Zifcakova L."/>
            <person name="Wipf D."/>
            <person name="Zambonelli A."/>
            <person name="Paolocci F."/>
            <person name="Nowrousian M."/>
            <person name="Ottonello S."/>
            <person name="Baldrian P."/>
            <person name="Spatafora J.W."/>
            <person name="Henrissat B."/>
            <person name="Nagy L.G."/>
            <person name="Aury J.M."/>
            <person name="Wincker P."/>
            <person name="Grigoriev I.V."/>
            <person name="Bonfante P."/>
            <person name="Martin F.M."/>
        </authorList>
    </citation>
    <scope>NUCLEOTIDE SEQUENCE [LARGE SCALE GENOMIC DNA]</scope>
    <source>
        <strain evidence="2 3">CCBAS932</strain>
    </source>
</reference>
<dbReference type="AlphaFoldDB" id="A0A3N4KN95"/>
<protein>
    <submittedName>
        <fullName evidence="2">Uncharacterized protein</fullName>
    </submittedName>
</protein>
<accession>A0A3N4KN95</accession>
<evidence type="ECO:0000313" key="3">
    <source>
        <dbReference type="Proteomes" id="UP000277580"/>
    </source>
</evidence>
<gene>
    <name evidence="2" type="ORF">P167DRAFT_579435</name>
</gene>
<sequence>MTTVTLNKSDIIAIAIGCTTICVNALGLVEAANMGINEITPGAVGNRVEISPLPVLVIENVGIDAAISADEDNNSNNDIGIPFSSSMEPSSPPPSPPL</sequence>
<dbReference type="EMBL" id="ML119188">
    <property type="protein sequence ID" value="RPB07295.1"/>
    <property type="molecule type" value="Genomic_DNA"/>
</dbReference>
<evidence type="ECO:0000256" key="1">
    <source>
        <dbReference type="SAM" id="MobiDB-lite"/>
    </source>
</evidence>
<organism evidence="2 3">
    <name type="scientific">Morchella conica CCBAS932</name>
    <dbReference type="NCBI Taxonomy" id="1392247"/>
    <lineage>
        <taxon>Eukaryota</taxon>
        <taxon>Fungi</taxon>
        <taxon>Dikarya</taxon>
        <taxon>Ascomycota</taxon>
        <taxon>Pezizomycotina</taxon>
        <taxon>Pezizomycetes</taxon>
        <taxon>Pezizales</taxon>
        <taxon>Morchellaceae</taxon>
        <taxon>Morchella</taxon>
    </lineage>
</organism>
<name>A0A3N4KN95_9PEZI</name>
<proteinExistence type="predicted"/>
<keyword evidence="3" id="KW-1185">Reference proteome</keyword>
<dbReference type="Proteomes" id="UP000277580">
    <property type="component" value="Unassembled WGS sequence"/>
</dbReference>
<evidence type="ECO:0000313" key="2">
    <source>
        <dbReference type="EMBL" id="RPB07295.1"/>
    </source>
</evidence>
<dbReference type="InParanoid" id="A0A3N4KN95"/>
<feature type="region of interest" description="Disordered" evidence="1">
    <location>
        <begin position="69"/>
        <end position="98"/>
    </location>
</feature>